<reference evidence="1" key="3">
    <citation type="submission" date="2025-09" db="UniProtKB">
        <authorList>
            <consortium name="Ensembl"/>
        </authorList>
    </citation>
    <scope>IDENTIFICATION</scope>
</reference>
<keyword evidence="2" id="KW-1185">Reference proteome</keyword>
<protein>
    <submittedName>
        <fullName evidence="1">Uncharacterized protein</fullName>
    </submittedName>
</protein>
<evidence type="ECO:0000313" key="1">
    <source>
        <dbReference type="Ensembl" id="ENSCSAVP00000016569.1"/>
    </source>
</evidence>
<reference evidence="1" key="2">
    <citation type="submission" date="2025-08" db="UniProtKB">
        <authorList>
            <consortium name="Ensembl"/>
        </authorList>
    </citation>
    <scope>IDENTIFICATION</scope>
</reference>
<dbReference type="Proteomes" id="UP000007875">
    <property type="component" value="Unassembled WGS sequence"/>
</dbReference>
<organism evidence="1 2">
    <name type="scientific">Ciona savignyi</name>
    <name type="common">Pacific transparent sea squirt</name>
    <dbReference type="NCBI Taxonomy" id="51511"/>
    <lineage>
        <taxon>Eukaryota</taxon>
        <taxon>Metazoa</taxon>
        <taxon>Chordata</taxon>
        <taxon>Tunicata</taxon>
        <taxon>Ascidiacea</taxon>
        <taxon>Phlebobranchia</taxon>
        <taxon>Cionidae</taxon>
        <taxon>Ciona</taxon>
    </lineage>
</organism>
<name>H2ZG53_CIOSA</name>
<sequence>MFRQAVRGDHKLALETFEKIKERNLQPNYQSLCIHAKSCNNLKHAEEIFQQIEESNMKVNAFLLRSLVAAAVQHRLYKVKGYEGLRYPDFYYLVYLIKQLKKHGVKANIQIIHLFETVAFYAEKYNRWTCQDKEYERRINSFRKAYNEWLRTTDAIDAAEAK</sequence>
<reference evidence="2" key="1">
    <citation type="submission" date="2003-08" db="EMBL/GenBank/DDBJ databases">
        <authorList>
            <person name="Birren B."/>
            <person name="Nusbaum C."/>
            <person name="Abebe A."/>
            <person name="Abouelleil A."/>
            <person name="Adekoya E."/>
            <person name="Ait-zahra M."/>
            <person name="Allen N."/>
            <person name="Allen T."/>
            <person name="An P."/>
            <person name="Anderson M."/>
            <person name="Anderson S."/>
            <person name="Arachchi H."/>
            <person name="Armbruster J."/>
            <person name="Bachantsang P."/>
            <person name="Baldwin J."/>
            <person name="Barry A."/>
            <person name="Bayul T."/>
            <person name="Blitshsteyn B."/>
            <person name="Bloom T."/>
            <person name="Blye J."/>
            <person name="Boguslavskiy L."/>
            <person name="Borowsky M."/>
            <person name="Boukhgalter B."/>
            <person name="Brunache A."/>
            <person name="Butler J."/>
            <person name="Calixte N."/>
            <person name="Calvo S."/>
            <person name="Camarata J."/>
            <person name="Campo K."/>
            <person name="Chang J."/>
            <person name="Cheshatsang Y."/>
            <person name="Citroen M."/>
            <person name="Collymore A."/>
            <person name="Considine T."/>
            <person name="Cook A."/>
            <person name="Cooke P."/>
            <person name="Corum B."/>
            <person name="Cuomo C."/>
            <person name="David R."/>
            <person name="Dawoe T."/>
            <person name="Degray S."/>
            <person name="Dodge S."/>
            <person name="Dooley K."/>
            <person name="Dorje P."/>
            <person name="Dorjee K."/>
            <person name="Dorris L."/>
            <person name="Duffey N."/>
            <person name="Dupes A."/>
            <person name="Elkins T."/>
            <person name="Engels R."/>
            <person name="Erickson J."/>
            <person name="Farina A."/>
            <person name="Faro S."/>
            <person name="Ferreira P."/>
            <person name="Fischer H."/>
            <person name="Fitzgerald M."/>
            <person name="Foley K."/>
            <person name="Gage D."/>
            <person name="Galagan J."/>
            <person name="Gearin G."/>
            <person name="Gnerre S."/>
            <person name="Gnirke A."/>
            <person name="Goyette A."/>
            <person name="Graham J."/>
            <person name="Grandbois E."/>
            <person name="Gyaltsen K."/>
            <person name="Hafez N."/>
            <person name="Hagopian D."/>
            <person name="Hagos B."/>
            <person name="Hall J."/>
            <person name="Hatcher B."/>
            <person name="Heller A."/>
            <person name="Higgins H."/>
            <person name="Honan T."/>
            <person name="Horn A."/>
            <person name="Houde N."/>
            <person name="Hughes L."/>
            <person name="Hulme W."/>
            <person name="Husby E."/>
            <person name="Iliev I."/>
            <person name="Jaffe D."/>
            <person name="Jones C."/>
            <person name="Kamal M."/>
            <person name="Kamat A."/>
            <person name="Kamvysselis M."/>
            <person name="Karlsson E."/>
            <person name="Kells C."/>
            <person name="Kieu A."/>
            <person name="Kisner P."/>
            <person name="Kodira C."/>
            <person name="Kulbokas E."/>
            <person name="Labutti K."/>
            <person name="Lama D."/>
            <person name="Landers T."/>
            <person name="Leger J."/>
            <person name="Levine S."/>
            <person name="Lewis D."/>
            <person name="Lewis T."/>
            <person name="Lindblad-toh K."/>
            <person name="Liu X."/>
            <person name="Lokyitsang T."/>
            <person name="Lokyitsang Y."/>
            <person name="Lucien O."/>
            <person name="Lui A."/>
            <person name="Ma L.J."/>
            <person name="Mabbitt R."/>
            <person name="Macdonald J."/>
            <person name="Maclean C."/>
            <person name="Major J."/>
            <person name="Manning J."/>
            <person name="Marabella R."/>
            <person name="Maru K."/>
            <person name="Matthews C."/>
            <person name="Mauceli E."/>
            <person name="Mccarthy M."/>
            <person name="Mcdonough S."/>
            <person name="Mcghee T."/>
            <person name="Meldrim J."/>
            <person name="Meneus L."/>
            <person name="Mesirov J."/>
            <person name="Mihalev A."/>
            <person name="Mihova T."/>
            <person name="Mikkelsen T."/>
            <person name="Mlenga V."/>
            <person name="Moru K."/>
            <person name="Mozes J."/>
            <person name="Mulrain L."/>
            <person name="Munson G."/>
            <person name="Naylor J."/>
            <person name="Newes C."/>
            <person name="Nguyen C."/>
            <person name="Nguyen N."/>
            <person name="Nguyen T."/>
            <person name="Nicol R."/>
            <person name="Nielsen C."/>
            <person name="Nizzari M."/>
            <person name="Norbu C."/>
            <person name="Norbu N."/>
            <person name="O'donnell P."/>
            <person name="Okoawo O."/>
            <person name="O'leary S."/>
            <person name="Omotosho B."/>
            <person name="O'neill K."/>
            <person name="Osman S."/>
            <person name="Parker S."/>
            <person name="Perrin D."/>
            <person name="Phunkhang P."/>
            <person name="Piqani B."/>
            <person name="Purcell S."/>
            <person name="Rachupka T."/>
            <person name="Ramasamy U."/>
            <person name="Rameau R."/>
            <person name="Ray V."/>
            <person name="Raymond C."/>
            <person name="Retta R."/>
            <person name="Richardson S."/>
            <person name="Rise C."/>
            <person name="Rodriguez J."/>
            <person name="Rogers J."/>
            <person name="Rogov P."/>
            <person name="Rutman M."/>
            <person name="Schupbach R."/>
            <person name="Seaman C."/>
            <person name="Settipalli S."/>
            <person name="Sharpe T."/>
            <person name="Sheridan J."/>
            <person name="Sherpa N."/>
            <person name="Shi J."/>
            <person name="Smirnov S."/>
            <person name="Smith C."/>
            <person name="Sougnez C."/>
            <person name="Spencer B."/>
            <person name="Stalker J."/>
            <person name="Stange-thomann N."/>
            <person name="Stavropoulos S."/>
            <person name="Stetson K."/>
            <person name="Stone C."/>
            <person name="Stone S."/>
            <person name="Stubbs M."/>
            <person name="Talamas J."/>
            <person name="Tchuinga P."/>
            <person name="Tenzing P."/>
            <person name="Tesfaye S."/>
            <person name="Theodore J."/>
            <person name="Thoulutsang Y."/>
            <person name="Topham K."/>
            <person name="Towey S."/>
            <person name="Tsamla T."/>
            <person name="Tsomo N."/>
            <person name="Vallee D."/>
            <person name="Vassiliev H."/>
            <person name="Venkataraman V."/>
            <person name="Vinson J."/>
            <person name="Vo A."/>
            <person name="Wade C."/>
            <person name="Wang S."/>
            <person name="Wangchuk T."/>
            <person name="Wangdi T."/>
            <person name="Whittaker C."/>
            <person name="Wilkinson J."/>
            <person name="Wu Y."/>
            <person name="Wyman D."/>
            <person name="Yadav S."/>
            <person name="Yang S."/>
            <person name="Yang X."/>
            <person name="Yeager S."/>
            <person name="Yee E."/>
            <person name="Young G."/>
            <person name="Zainoun J."/>
            <person name="Zembeck L."/>
            <person name="Zimmer A."/>
            <person name="Zody M."/>
            <person name="Lander E."/>
        </authorList>
    </citation>
    <scope>NUCLEOTIDE SEQUENCE [LARGE SCALE GENOMIC DNA]</scope>
</reference>
<dbReference type="STRING" id="51511.ENSCSAVP00000016569"/>
<dbReference type="InterPro" id="IPR011990">
    <property type="entry name" value="TPR-like_helical_dom_sf"/>
</dbReference>
<evidence type="ECO:0000313" key="2">
    <source>
        <dbReference type="Proteomes" id="UP000007875"/>
    </source>
</evidence>
<dbReference type="AlphaFoldDB" id="H2ZG53"/>
<dbReference type="HOGENOM" id="CLU_1634806_0_0_1"/>
<dbReference type="Gene3D" id="1.25.40.10">
    <property type="entry name" value="Tetratricopeptide repeat domain"/>
    <property type="match status" value="1"/>
</dbReference>
<dbReference type="InParanoid" id="H2ZG53"/>
<dbReference type="Ensembl" id="ENSCSAVT00000016750.1">
    <property type="protein sequence ID" value="ENSCSAVP00000016569.1"/>
    <property type="gene ID" value="ENSCSAVG00000009745.1"/>
</dbReference>
<accession>H2ZG53</accession>
<proteinExistence type="predicted"/>